<comment type="caution">
    <text evidence="4">The sequence shown here is derived from an EMBL/GenBank/DDBJ whole genome shotgun (WGS) entry which is preliminary data.</text>
</comment>
<feature type="region of interest" description="Disordered" evidence="1">
    <location>
        <begin position="99"/>
        <end position="122"/>
    </location>
</feature>
<protein>
    <submittedName>
        <fullName evidence="4">Basic-leucine zipper transcription factor DNA binding nucleus regulation of transcription, DNA-dependent</fullName>
    </submittedName>
</protein>
<dbReference type="RefSeq" id="XP_040772813.1">
    <property type="nucleotide sequence ID" value="XM_040920882.1"/>
</dbReference>
<feature type="region of interest" description="Disordered" evidence="1">
    <location>
        <begin position="1"/>
        <end position="56"/>
    </location>
</feature>
<dbReference type="PANTHER" id="PTHR39607">
    <property type="entry name" value="XANTHOCILLIN BIOSYNTHESIS CLUSTER TRANSCRIPTION FACTOR XANC-RELATED"/>
    <property type="match status" value="1"/>
</dbReference>
<name>A0A9P4XVQ1_CRYP1</name>
<dbReference type="AlphaFoldDB" id="A0A9P4XVQ1"/>
<dbReference type="PROSITE" id="PS00036">
    <property type="entry name" value="BZIP_BASIC"/>
    <property type="match status" value="1"/>
</dbReference>
<feature type="transmembrane region" description="Helical" evidence="2">
    <location>
        <begin position="462"/>
        <end position="482"/>
    </location>
</feature>
<keyword evidence="5" id="KW-1185">Reference proteome</keyword>
<evidence type="ECO:0000313" key="5">
    <source>
        <dbReference type="Proteomes" id="UP000803844"/>
    </source>
</evidence>
<evidence type="ECO:0000256" key="1">
    <source>
        <dbReference type="SAM" id="MobiDB-lite"/>
    </source>
</evidence>
<dbReference type="InterPro" id="IPR004827">
    <property type="entry name" value="bZIP"/>
</dbReference>
<dbReference type="EMBL" id="MU032351">
    <property type="protein sequence ID" value="KAF3761834.1"/>
    <property type="molecule type" value="Genomic_DNA"/>
</dbReference>
<sequence length="484" mass="55219">MASDPYQVLPEEPPAYDPYESHSDAWATSSHIEIPPARQYPSTSSAFSASAHPDEDWTKVSDLAERRRIQNRIAQRNYRRKIKERMQLLERESIREEEAKGLSLDKKENQGHNAEDTTKNKTVENRRNGEEAIGLSPDKPREFVDTLRLRVVDYAGVNSHILDRLRLSIESYIGDEIDWWPFPPINRLKSPQQARLCWKYGGQDLSIVVDKHDVQELVMRLQDHSQDSSILPMAHPSSIPPESLDKGSHQASYQPLWKVLLKRIMKISHVDAQTTSSTTNPTGNPRMETYLCVDKCWTTVKNTRMSTIRIIEDMKSDYDYFCHARQILSQAEGNWLQRKLSWRSYTRVNLLEDLCRDYQFVRLKHLSLDVQMRICAEIILRGIHNPACGHNTTQLLDSIPKLLAPPGLERKQFASGWGFFYAGQSLCMQKVLGASGVLLAFGTAFVPYWLSSIDKLDLQTAMAPLSFLTTLIGIGLAMLAIAHN</sequence>
<keyword evidence="2" id="KW-0472">Membrane</keyword>
<dbReference type="PANTHER" id="PTHR39607:SF1">
    <property type="entry name" value="B-ZIP TRANSCRIPTION FACTOR (EUROFUNG)"/>
    <property type="match status" value="1"/>
</dbReference>
<dbReference type="CDD" id="cd14688">
    <property type="entry name" value="bZIP_YAP"/>
    <property type="match status" value="1"/>
</dbReference>
<evidence type="ECO:0000256" key="2">
    <source>
        <dbReference type="SAM" id="Phobius"/>
    </source>
</evidence>
<feature type="transmembrane region" description="Helical" evidence="2">
    <location>
        <begin position="431"/>
        <end position="450"/>
    </location>
</feature>
<dbReference type="InterPro" id="IPR052635">
    <property type="entry name" value="Sec_Metab_Biosynth_Reg"/>
</dbReference>
<evidence type="ECO:0000259" key="3">
    <source>
        <dbReference type="PROSITE" id="PS00036"/>
    </source>
</evidence>
<proteinExistence type="predicted"/>
<organism evidence="4 5">
    <name type="scientific">Cryphonectria parasitica (strain ATCC 38755 / EP155)</name>
    <dbReference type="NCBI Taxonomy" id="660469"/>
    <lineage>
        <taxon>Eukaryota</taxon>
        <taxon>Fungi</taxon>
        <taxon>Dikarya</taxon>
        <taxon>Ascomycota</taxon>
        <taxon>Pezizomycotina</taxon>
        <taxon>Sordariomycetes</taxon>
        <taxon>Sordariomycetidae</taxon>
        <taxon>Diaporthales</taxon>
        <taxon>Cryphonectriaceae</taxon>
        <taxon>Cryphonectria-Endothia species complex</taxon>
        <taxon>Cryphonectria</taxon>
    </lineage>
</organism>
<evidence type="ECO:0000313" key="4">
    <source>
        <dbReference type="EMBL" id="KAF3761834.1"/>
    </source>
</evidence>
<gene>
    <name evidence="4" type="ORF">M406DRAFT_333883</name>
</gene>
<dbReference type="GeneID" id="63838011"/>
<dbReference type="OrthoDB" id="4062651at2759"/>
<accession>A0A9P4XVQ1</accession>
<dbReference type="Proteomes" id="UP000803844">
    <property type="component" value="Unassembled WGS sequence"/>
</dbReference>
<reference evidence="4" key="1">
    <citation type="journal article" date="2020" name="Phytopathology">
        <title>Genome sequence of the chestnut blight fungus Cryphonectria parasitica EP155: A fundamental resource for an archetypical invasive plant pathogen.</title>
        <authorList>
            <person name="Crouch J.A."/>
            <person name="Dawe A."/>
            <person name="Aerts A."/>
            <person name="Barry K."/>
            <person name="Churchill A.C.L."/>
            <person name="Grimwood J."/>
            <person name="Hillman B."/>
            <person name="Milgroom M.G."/>
            <person name="Pangilinan J."/>
            <person name="Smith M."/>
            <person name="Salamov A."/>
            <person name="Schmutz J."/>
            <person name="Yadav J."/>
            <person name="Grigoriev I.V."/>
            <person name="Nuss D."/>
        </authorList>
    </citation>
    <scope>NUCLEOTIDE SEQUENCE</scope>
    <source>
        <strain evidence="4">EP155</strain>
    </source>
</reference>
<keyword evidence="2" id="KW-1133">Transmembrane helix</keyword>
<keyword evidence="2" id="KW-0812">Transmembrane</keyword>
<dbReference type="GO" id="GO:0003700">
    <property type="term" value="F:DNA-binding transcription factor activity"/>
    <property type="evidence" value="ECO:0007669"/>
    <property type="project" value="InterPro"/>
</dbReference>
<feature type="domain" description="BZIP" evidence="3">
    <location>
        <begin position="66"/>
        <end position="81"/>
    </location>
</feature>